<evidence type="ECO:0000259" key="8">
    <source>
        <dbReference type="PROSITE" id="PS50157"/>
    </source>
</evidence>
<dbReference type="InterPro" id="IPR036236">
    <property type="entry name" value="Znf_C2H2_sf"/>
</dbReference>
<name>A0A8D8RDS9_9HEMI</name>
<comment type="subcellular location">
    <subcellularLocation>
        <location evidence="1">Nucleus</location>
    </subcellularLocation>
</comment>
<reference evidence="9" key="1">
    <citation type="submission" date="2021-05" db="EMBL/GenBank/DDBJ databases">
        <authorList>
            <person name="Alioto T."/>
            <person name="Alioto T."/>
            <person name="Gomez Garrido J."/>
        </authorList>
    </citation>
    <scope>NUCLEOTIDE SEQUENCE</scope>
</reference>
<dbReference type="PROSITE" id="PS50157">
    <property type="entry name" value="ZINC_FINGER_C2H2_2"/>
    <property type="match status" value="2"/>
</dbReference>
<keyword evidence="5" id="KW-0862">Zinc</keyword>
<sequence>MTMSPPLFYKSVLVCQYCKECLQYDTEYILNHCKTCSEVTRLERNDTYICYSCDYRAYHRGHMRYHILAKHIGSKEFACPFCPNRMTSSASLKSHIKTHTGEKSYKCNYCKHTTARRYSLKLHMSNKHGEELTQDSREPLLRINTNEILVT</sequence>
<evidence type="ECO:0000256" key="2">
    <source>
        <dbReference type="ARBA" id="ARBA00022723"/>
    </source>
</evidence>
<evidence type="ECO:0000256" key="7">
    <source>
        <dbReference type="PROSITE-ProRule" id="PRU00042"/>
    </source>
</evidence>
<dbReference type="Gene3D" id="3.30.160.60">
    <property type="entry name" value="Classic Zinc Finger"/>
    <property type="match status" value="2"/>
</dbReference>
<dbReference type="SMART" id="SM00355">
    <property type="entry name" value="ZnF_C2H2"/>
    <property type="match status" value="3"/>
</dbReference>
<keyword evidence="4 7" id="KW-0863">Zinc-finger</keyword>
<keyword evidence="2" id="KW-0479">Metal-binding</keyword>
<evidence type="ECO:0000313" key="9">
    <source>
        <dbReference type="EMBL" id="CAG6647805.1"/>
    </source>
</evidence>
<protein>
    <submittedName>
        <fullName evidence="9">Zinc finger and BTB domain-containing protein 48</fullName>
    </submittedName>
</protein>
<feature type="domain" description="C2H2-type" evidence="8">
    <location>
        <begin position="77"/>
        <end position="104"/>
    </location>
</feature>
<evidence type="ECO:0000256" key="1">
    <source>
        <dbReference type="ARBA" id="ARBA00004123"/>
    </source>
</evidence>
<evidence type="ECO:0000256" key="6">
    <source>
        <dbReference type="ARBA" id="ARBA00023242"/>
    </source>
</evidence>
<keyword evidence="3" id="KW-0677">Repeat</keyword>
<dbReference type="EMBL" id="HBUF01148793">
    <property type="protein sequence ID" value="CAG6647805.1"/>
    <property type="molecule type" value="Transcribed_RNA"/>
</dbReference>
<dbReference type="FunFam" id="3.30.160.60:FF:000446">
    <property type="entry name" value="Zinc finger protein"/>
    <property type="match status" value="1"/>
</dbReference>
<feature type="domain" description="C2H2-type" evidence="8">
    <location>
        <begin position="105"/>
        <end position="133"/>
    </location>
</feature>
<dbReference type="SUPFAM" id="SSF57667">
    <property type="entry name" value="beta-beta-alpha zinc fingers"/>
    <property type="match status" value="1"/>
</dbReference>
<proteinExistence type="predicted"/>
<dbReference type="AlphaFoldDB" id="A0A8D8RDS9"/>
<dbReference type="PANTHER" id="PTHR24406">
    <property type="entry name" value="TRANSCRIPTIONAL REPRESSOR CTCFL-RELATED"/>
    <property type="match status" value="1"/>
</dbReference>
<dbReference type="InterPro" id="IPR013087">
    <property type="entry name" value="Znf_C2H2_type"/>
</dbReference>
<dbReference type="GO" id="GO:0008270">
    <property type="term" value="F:zinc ion binding"/>
    <property type="evidence" value="ECO:0007669"/>
    <property type="project" value="UniProtKB-KW"/>
</dbReference>
<dbReference type="GO" id="GO:0005634">
    <property type="term" value="C:nucleus"/>
    <property type="evidence" value="ECO:0007669"/>
    <property type="project" value="UniProtKB-SubCell"/>
</dbReference>
<evidence type="ECO:0000256" key="4">
    <source>
        <dbReference type="ARBA" id="ARBA00022771"/>
    </source>
</evidence>
<organism evidence="9">
    <name type="scientific">Cacopsylla melanoneura</name>
    <dbReference type="NCBI Taxonomy" id="428564"/>
    <lineage>
        <taxon>Eukaryota</taxon>
        <taxon>Metazoa</taxon>
        <taxon>Ecdysozoa</taxon>
        <taxon>Arthropoda</taxon>
        <taxon>Hexapoda</taxon>
        <taxon>Insecta</taxon>
        <taxon>Pterygota</taxon>
        <taxon>Neoptera</taxon>
        <taxon>Paraneoptera</taxon>
        <taxon>Hemiptera</taxon>
        <taxon>Sternorrhyncha</taxon>
        <taxon>Psylloidea</taxon>
        <taxon>Psyllidae</taxon>
        <taxon>Psyllinae</taxon>
        <taxon>Cacopsylla</taxon>
    </lineage>
</organism>
<dbReference type="PROSITE" id="PS00028">
    <property type="entry name" value="ZINC_FINGER_C2H2_1"/>
    <property type="match status" value="1"/>
</dbReference>
<accession>A0A8D8RDS9</accession>
<evidence type="ECO:0000256" key="3">
    <source>
        <dbReference type="ARBA" id="ARBA00022737"/>
    </source>
</evidence>
<dbReference type="InterPro" id="IPR050888">
    <property type="entry name" value="ZnF_C2H2-type_TF"/>
</dbReference>
<dbReference type="EMBL" id="HBUF01148791">
    <property type="protein sequence ID" value="CAG6647803.1"/>
    <property type="molecule type" value="Transcribed_RNA"/>
</dbReference>
<evidence type="ECO:0000256" key="5">
    <source>
        <dbReference type="ARBA" id="ARBA00022833"/>
    </source>
</evidence>
<keyword evidence="6" id="KW-0539">Nucleus</keyword>